<reference evidence="2" key="1">
    <citation type="submission" date="2021-01" db="EMBL/GenBank/DDBJ databases">
        <authorList>
            <consortium name="Genoscope - CEA"/>
            <person name="William W."/>
        </authorList>
    </citation>
    <scope>NUCLEOTIDE SEQUENCE</scope>
</reference>
<accession>A0A8S1R8T3</accession>
<evidence type="ECO:0000313" key="3">
    <source>
        <dbReference type="Proteomes" id="UP000692954"/>
    </source>
</evidence>
<dbReference type="OrthoDB" id="166212at2759"/>
<evidence type="ECO:0000313" key="2">
    <source>
        <dbReference type="EMBL" id="CAD8124017.1"/>
    </source>
</evidence>
<dbReference type="SMART" id="SM00100">
    <property type="entry name" value="cNMP"/>
    <property type="match status" value="2"/>
</dbReference>
<gene>
    <name evidence="2" type="ORF">PSON_ATCC_30995.1.T1480114</name>
</gene>
<dbReference type="CDD" id="cd00038">
    <property type="entry name" value="CAP_ED"/>
    <property type="match status" value="1"/>
</dbReference>
<protein>
    <recommendedName>
        <fullName evidence="1">Cyclic nucleotide-binding domain-containing protein</fullName>
    </recommendedName>
</protein>
<dbReference type="PROSITE" id="PS50042">
    <property type="entry name" value="CNMP_BINDING_3"/>
    <property type="match status" value="2"/>
</dbReference>
<sequence>MQQYKILQELIRQLKKPFERRSEDDLYPIERMVRKIEFFQKYFADQGDLNFSYYFEHEYATQNTCIINIDSVGDKFYIILQGQVGIYVKPNDVEDKTSSTKLLEKVKLRFRQAVNNNKFKDYQINKIQSQQSDLVLIKILLPGQSFGEMSLIHNRPRDFTAVALQPCHFALIRRQYFKDVVRIGQEKSSMKEMGFFANLEIFEGWNVNSIFQIYKSLQQRSYRMGDLVYQSGEIADMIYLIKEGAVDLQQLFIEEKEDDEVRAASPLMKQRGKSLHRKIATLGKHQFLGLEDVHSVEQKHRFTCVSSSSDTILLMIPIELYMKRIYSQPTSQLYVEEFIQVQTKYQNLRVFILKLMRRNSQLQVAINSQRQQQLQMMAKINQQQNGNMLQFFQNLQLRFKTLSQESNKKLQQSAMGERSQNFSAHEKYVDRSCYTRAKDRSLLGKVQTQSLYQNQAYKQVIQEERIFEKNLPNLSSFLEKNQPSLHHSKSTQVRYRRYSPQKQQQLIFQNVQTSLNEDEQQLVSQILSKGAIYHRKPKSVKRVKSTENYSHRRILKFQDQPKI</sequence>
<proteinExistence type="predicted"/>
<dbReference type="PANTHER" id="PTHR23011">
    <property type="entry name" value="CYCLIC NUCLEOTIDE-BINDING DOMAIN CONTAINING PROTEIN"/>
    <property type="match status" value="1"/>
</dbReference>
<dbReference type="InterPro" id="IPR000595">
    <property type="entry name" value="cNMP-bd_dom"/>
</dbReference>
<name>A0A8S1R8T3_9CILI</name>
<evidence type="ECO:0000259" key="1">
    <source>
        <dbReference type="PROSITE" id="PS50042"/>
    </source>
</evidence>
<dbReference type="PANTHER" id="PTHR23011:SF28">
    <property type="entry name" value="CYCLIC NUCLEOTIDE-BINDING DOMAIN CONTAINING PROTEIN"/>
    <property type="match status" value="1"/>
</dbReference>
<feature type="domain" description="Cyclic nucleotide-binding" evidence="1">
    <location>
        <begin position="59"/>
        <end position="181"/>
    </location>
</feature>
<dbReference type="Pfam" id="PF00027">
    <property type="entry name" value="cNMP_binding"/>
    <property type="match status" value="1"/>
</dbReference>
<organism evidence="2 3">
    <name type="scientific">Paramecium sonneborni</name>
    <dbReference type="NCBI Taxonomy" id="65129"/>
    <lineage>
        <taxon>Eukaryota</taxon>
        <taxon>Sar</taxon>
        <taxon>Alveolata</taxon>
        <taxon>Ciliophora</taxon>
        <taxon>Intramacronucleata</taxon>
        <taxon>Oligohymenophorea</taxon>
        <taxon>Peniculida</taxon>
        <taxon>Parameciidae</taxon>
        <taxon>Paramecium</taxon>
    </lineage>
</organism>
<comment type="caution">
    <text evidence="2">The sequence shown here is derived from an EMBL/GenBank/DDBJ whole genome shotgun (WGS) entry which is preliminary data.</text>
</comment>
<dbReference type="Proteomes" id="UP000692954">
    <property type="component" value="Unassembled WGS sequence"/>
</dbReference>
<dbReference type="AlphaFoldDB" id="A0A8S1R8T3"/>
<feature type="domain" description="Cyclic nucleotide-binding" evidence="1">
    <location>
        <begin position="201"/>
        <end position="248"/>
    </location>
</feature>
<keyword evidence="3" id="KW-1185">Reference proteome</keyword>
<dbReference type="EMBL" id="CAJJDN010000148">
    <property type="protein sequence ID" value="CAD8124017.1"/>
    <property type="molecule type" value="Genomic_DNA"/>
</dbReference>